<evidence type="ECO:0000313" key="2">
    <source>
        <dbReference type="Proteomes" id="UP001152798"/>
    </source>
</evidence>
<sequence length="124" mass="16222">MVYYGRSLEEKKLDDKFDKWFLDYNKYRSLYPRSYITDPLLYRWRLKDLYRNSYLSTKYNDSIYNFDYSHWKYLYNREKDDYRRYLYDRERRKLYEDLSMSIDDVRYKYPYLYDSYYYPDYYYP</sequence>
<keyword evidence="2" id="KW-1185">Reference proteome</keyword>
<accession>A0A9P0MH14</accession>
<dbReference type="EMBL" id="OV725079">
    <property type="protein sequence ID" value="CAH1395649.1"/>
    <property type="molecule type" value="Genomic_DNA"/>
</dbReference>
<reference evidence="1" key="1">
    <citation type="submission" date="2022-01" db="EMBL/GenBank/DDBJ databases">
        <authorList>
            <person name="King R."/>
        </authorList>
    </citation>
    <scope>NUCLEOTIDE SEQUENCE</scope>
</reference>
<dbReference type="Proteomes" id="UP001152798">
    <property type="component" value="Chromosome 3"/>
</dbReference>
<evidence type="ECO:0000313" key="1">
    <source>
        <dbReference type="EMBL" id="CAH1395649.1"/>
    </source>
</evidence>
<protein>
    <submittedName>
        <fullName evidence="1">Uncharacterized protein</fullName>
    </submittedName>
</protein>
<gene>
    <name evidence="1" type="ORF">NEZAVI_LOCUS5890</name>
</gene>
<organism evidence="1 2">
    <name type="scientific">Nezara viridula</name>
    <name type="common">Southern green stink bug</name>
    <name type="synonym">Cimex viridulus</name>
    <dbReference type="NCBI Taxonomy" id="85310"/>
    <lineage>
        <taxon>Eukaryota</taxon>
        <taxon>Metazoa</taxon>
        <taxon>Ecdysozoa</taxon>
        <taxon>Arthropoda</taxon>
        <taxon>Hexapoda</taxon>
        <taxon>Insecta</taxon>
        <taxon>Pterygota</taxon>
        <taxon>Neoptera</taxon>
        <taxon>Paraneoptera</taxon>
        <taxon>Hemiptera</taxon>
        <taxon>Heteroptera</taxon>
        <taxon>Panheteroptera</taxon>
        <taxon>Pentatomomorpha</taxon>
        <taxon>Pentatomoidea</taxon>
        <taxon>Pentatomidae</taxon>
        <taxon>Pentatominae</taxon>
        <taxon>Nezara</taxon>
    </lineage>
</organism>
<dbReference type="OrthoDB" id="10493315at2759"/>
<proteinExistence type="predicted"/>
<name>A0A9P0MH14_NEZVI</name>
<dbReference type="AlphaFoldDB" id="A0A9P0MH14"/>